<dbReference type="AlphaFoldDB" id="A0A6A6TVP3"/>
<feature type="region of interest" description="Disordered" evidence="1">
    <location>
        <begin position="125"/>
        <end position="218"/>
    </location>
</feature>
<evidence type="ECO:0000313" key="3">
    <source>
        <dbReference type="Proteomes" id="UP000799302"/>
    </source>
</evidence>
<reference evidence="2" key="1">
    <citation type="journal article" date="2020" name="Stud. Mycol.">
        <title>101 Dothideomycetes genomes: a test case for predicting lifestyles and emergence of pathogens.</title>
        <authorList>
            <person name="Haridas S."/>
            <person name="Albert R."/>
            <person name="Binder M."/>
            <person name="Bloem J."/>
            <person name="Labutti K."/>
            <person name="Salamov A."/>
            <person name="Andreopoulos B."/>
            <person name="Baker S."/>
            <person name="Barry K."/>
            <person name="Bills G."/>
            <person name="Bluhm B."/>
            <person name="Cannon C."/>
            <person name="Castanera R."/>
            <person name="Culley D."/>
            <person name="Daum C."/>
            <person name="Ezra D."/>
            <person name="Gonzalez J."/>
            <person name="Henrissat B."/>
            <person name="Kuo A."/>
            <person name="Liang C."/>
            <person name="Lipzen A."/>
            <person name="Lutzoni F."/>
            <person name="Magnuson J."/>
            <person name="Mondo S."/>
            <person name="Nolan M."/>
            <person name="Ohm R."/>
            <person name="Pangilinan J."/>
            <person name="Park H.-J."/>
            <person name="Ramirez L."/>
            <person name="Alfaro M."/>
            <person name="Sun H."/>
            <person name="Tritt A."/>
            <person name="Yoshinaga Y."/>
            <person name="Zwiers L.-H."/>
            <person name="Turgeon B."/>
            <person name="Goodwin S."/>
            <person name="Spatafora J."/>
            <person name="Crous P."/>
            <person name="Grigoriev I."/>
        </authorList>
    </citation>
    <scope>NUCLEOTIDE SEQUENCE</scope>
    <source>
        <strain evidence="2">CBS 115976</strain>
    </source>
</reference>
<evidence type="ECO:0000256" key="1">
    <source>
        <dbReference type="SAM" id="MobiDB-lite"/>
    </source>
</evidence>
<gene>
    <name evidence="2" type="ORF">BT63DRAFT_121333</name>
</gene>
<keyword evidence="3" id="KW-1185">Reference proteome</keyword>
<feature type="compositionally biased region" description="Basic residues" evidence="1">
    <location>
        <begin position="204"/>
        <end position="216"/>
    </location>
</feature>
<feature type="region of interest" description="Disordered" evidence="1">
    <location>
        <begin position="55"/>
        <end position="86"/>
    </location>
</feature>
<dbReference type="EMBL" id="MU004245">
    <property type="protein sequence ID" value="KAF2663526.1"/>
    <property type="molecule type" value="Genomic_DNA"/>
</dbReference>
<feature type="compositionally biased region" description="Polar residues" evidence="1">
    <location>
        <begin position="247"/>
        <end position="267"/>
    </location>
</feature>
<name>A0A6A6TVP3_9PEZI</name>
<feature type="compositionally biased region" description="Acidic residues" evidence="1">
    <location>
        <begin position="142"/>
        <end position="159"/>
    </location>
</feature>
<feature type="compositionally biased region" description="Polar residues" evidence="1">
    <location>
        <begin position="13"/>
        <end position="30"/>
    </location>
</feature>
<organism evidence="2 3">
    <name type="scientific">Microthyrium microscopicum</name>
    <dbReference type="NCBI Taxonomy" id="703497"/>
    <lineage>
        <taxon>Eukaryota</taxon>
        <taxon>Fungi</taxon>
        <taxon>Dikarya</taxon>
        <taxon>Ascomycota</taxon>
        <taxon>Pezizomycotina</taxon>
        <taxon>Dothideomycetes</taxon>
        <taxon>Dothideomycetes incertae sedis</taxon>
        <taxon>Microthyriales</taxon>
        <taxon>Microthyriaceae</taxon>
        <taxon>Microthyrium</taxon>
    </lineage>
</organism>
<protein>
    <recommendedName>
        <fullName evidence="4">Serine/threonine-protein kinase ppk6</fullName>
    </recommendedName>
</protein>
<evidence type="ECO:0000313" key="2">
    <source>
        <dbReference type="EMBL" id="KAF2663526.1"/>
    </source>
</evidence>
<dbReference type="Proteomes" id="UP000799302">
    <property type="component" value="Unassembled WGS sequence"/>
</dbReference>
<dbReference type="OrthoDB" id="5420391at2759"/>
<accession>A0A6A6TVP3</accession>
<dbReference type="PANTHER" id="PTHR42084">
    <property type="entry name" value="YALI0E26631P"/>
    <property type="match status" value="1"/>
</dbReference>
<dbReference type="PANTHER" id="PTHR42084:SF1">
    <property type="entry name" value="SERINE_THREONINE-PROTEIN KINASE PPK6"/>
    <property type="match status" value="1"/>
</dbReference>
<feature type="region of interest" description="Disordered" evidence="1">
    <location>
        <begin position="245"/>
        <end position="291"/>
    </location>
</feature>
<feature type="compositionally biased region" description="Low complexity" evidence="1">
    <location>
        <begin position="71"/>
        <end position="86"/>
    </location>
</feature>
<sequence>MSQDLFAAFATPTEPNSSEQPQQSTANAGSFSFFDDFANTSSTNQAVIPNVPIQSTVDKKVDDDWGDFEAPESVASPEPAAPAAPSKYHYSLDELTSPAPVHNSSGNKALDLLGLGFGESVKQKKFSDIKSPVKDPNVLFDANDDAEEDDDFGDFEEADFDKPAAPANPATKHSYQPKMPEIDLLGLDDPPQANSLVRQETVGRRHAGLKSPKKVVVKPAPVKKIQQQDIKPQEEEAWDEFTEWEQDNTALSKPSASTTTGDQSKPQDLSLLSGGTDPNTATGHEMPPTTIPPPALLLSIFPEIFERVEVELLKPASSLSQAERTHLYAESKTLEYLKGYLAILTVCARIIAGRKLRWKRDTLLAQSMRIGAASAGRMTGMKVTSLDKTEMTKEDGEVAEVLRIWAKQAGRIKSAVSEAKKTASSDLGVVPDMRDTMPVKSAKELDGGVPSVRPCALCGLKRDERVAKVDVDVMDYFGEWWIEQTSMHRACRNFWLEHEKSLRQR</sequence>
<evidence type="ECO:0008006" key="4">
    <source>
        <dbReference type="Google" id="ProtNLM"/>
    </source>
</evidence>
<feature type="region of interest" description="Disordered" evidence="1">
    <location>
        <begin position="1"/>
        <end position="31"/>
    </location>
</feature>
<proteinExistence type="predicted"/>